<dbReference type="GO" id="GO:0035447">
    <property type="term" value="F:mycothiol synthase activity"/>
    <property type="evidence" value="ECO:0007669"/>
    <property type="project" value="UniProtKB-UniRule"/>
</dbReference>
<dbReference type="NCBIfam" id="TIGR03448">
    <property type="entry name" value="mycothiol_MshD"/>
    <property type="match status" value="1"/>
</dbReference>
<dbReference type="Proteomes" id="UP000216311">
    <property type="component" value="Unassembled WGS sequence"/>
</dbReference>
<dbReference type="SUPFAM" id="SSF55729">
    <property type="entry name" value="Acyl-CoA N-acyltransferases (Nat)"/>
    <property type="match status" value="1"/>
</dbReference>
<feature type="binding site" evidence="4">
    <location>
        <position position="40"/>
    </location>
    <ligand>
        <name>1D-myo-inositol 2-(L-cysteinylamino)-2-deoxy-alpha-D-glucopyranoside</name>
        <dbReference type="ChEBI" id="CHEBI:58887"/>
    </ligand>
</feature>
<feature type="binding site" evidence="4">
    <location>
        <position position="233"/>
    </location>
    <ligand>
        <name>1D-myo-inositol 2-(L-cysteinylamino)-2-deoxy-alpha-D-glucopyranoside</name>
        <dbReference type="ChEBI" id="CHEBI:58887"/>
    </ligand>
</feature>
<evidence type="ECO:0000313" key="7">
    <source>
        <dbReference type="Proteomes" id="UP000216311"/>
    </source>
</evidence>
<dbReference type="PANTHER" id="PTHR43877">
    <property type="entry name" value="AMINOALKYLPHOSPHONATE N-ACETYLTRANSFERASE-RELATED-RELATED"/>
    <property type="match status" value="1"/>
</dbReference>
<dbReference type="HAMAP" id="MF_01698">
    <property type="entry name" value="MshD"/>
    <property type="match status" value="1"/>
</dbReference>
<reference evidence="6 7" key="1">
    <citation type="submission" date="2017-07" db="EMBL/GenBank/DDBJ databases">
        <title>Draft whole genome sequences of clinical Proprionibacteriaceae strains.</title>
        <authorList>
            <person name="Bernier A.-M."/>
            <person name="Bernard K."/>
            <person name="Domingo M.-C."/>
        </authorList>
    </citation>
    <scope>NUCLEOTIDE SEQUENCE [LARGE SCALE GENOMIC DNA]</scope>
    <source>
        <strain evidence="6 7">NML 130396</strain>
    </source>
</reference>
<dbReference type="PROSITE" id="PS51186">
    <property type="entry name" value="GNAT"/>
    <property type="match status" value="2"/>
</dbReference>
<dbReference type="InterPro" id="IPR016181">
    <property type="entry name" value="Acyl_CoA_acyltransferase"/>
</dbReference>
<feature type="binding site" evidence="4">
    <location>
        <position position="278"/>
    </location>
    <ligand>
        <name>1D-myo-inositol 2-(L-cysteinylamino)-2-deoxy-alpha-D-glucopyranoside</name>
        <dbReference type="ChEBI" id="CHEBI:58887"/>
    </ligand>
</feature>
<sequence>MASAPIRTTAVAALSPEQRQRVGEIVNRASATDGVVPLNEHARLEVARGQASDGIAHLLASIDDQLVGYAFLDSTTDDPIAQLVVDPNHRTRGVATAMIGELGFDPRDPHGRWQRQSLRTWAFGDLPAARDLAATLGLRKVRELLVMERDTEELPEPQVPDGVQVRGFRPEDTDQLLRVNANAFAHHPEQGGMTRQDLQDRMNEPWFDPEGLLVATRPGPDGTEQLIGFHWTKVHDPSLGEVYVIAVDPAHAGGLGRQLLHLGLRHLAATGVRRIILYVEGDQEYVVQLYLSTRFVIANRDVVYASPLPEHAVPEGTAS</sequence>
<organism evidence="6 7">
    <name type="scientific">Enemella dayhoffiae</name>
    <dbReference type="NCBI Taxonomy" id="2016507"/>
    <lineage>
        <taxon>Bacteria</taxon>
        <taxon>Bacillati</taxon>
        <taxon>Actinomycetota</taxon>
        <taxon>Actinomycetes</taxon>
        <taxon>Propionibacteriales</taxon>
        <taxon>Propionibacteriaceae</taxon>
        <taxon>Enemella</taxon>
    </lineage>
</organism>
<evidence type="ECO:0000256" key="3">
    <source>
        <dbReference type="ARBA" id="ARBA00023315"/>
    </source>
</evidence>
<comment type="subunit">
    <text evidence="4">Monomer.</text>
</comment>
<keyword evidence="1 4" id="KW-0808">Transferase</keyword>
<feature type="domain" description="N-acetyltransferase" evidence="5">
    <location>
        <begin position="9"/>
        <end position="152"/>
    </location>
</feature>
<evidence type="ECO:0000256" key="2">
    <source>
        <dbReference type="ARBA" id="ARBA00022737"/>
    </source>
</evidence>
<dbReference type="GO" id="GO:0010125">
    <property type="term" value="P:mycothiol biosynthetic process"/>
    <property type="evidence" value="ECO:0007669"/>
    <property type="project" value="UniProtKB-UniRule"/>
</dbReference>
<comment type="caution">
    <text evidence="4">Lacks conserved residue(s) required for the propagation of feature annotation.</text>
</comment>
<dbReference type="CDD" id="cd04301">
    <property type="entry name" value="NAT_SF"/>
    <property type="match status" value="2"/>
</dbReference>
<evidence type="ECO:0000256" key="4">
    <source>
        <dbReference type="HAMAP-Rule" id="MF_01698"/>
    </source>
</evidence>
<dbReference type="OrthoDB" id="3208058at2"/>
<comment type="caution">
    <text evidence="6">The sequence shown here is derived from an EMBL/GenBank/DDBJ whole genome shotgun (WGS) entry which is preliminary data.</text>
</comment>
<dbReference type="InterPro" id="IPR050832">
    <property type="entry name" value="Bact_Acetyltransf"/>
</dbReference>
<dbReference type="InterPro" id="IPR000182">
    <property type="entry name" value="GNAT_dom"/>
</dbReference>
<feature type="binding site" evidence="4">
    <location>
        <begin position="83"/>
        <end position="85"/>
    </location>
    <ligand>
        <name>acetyl-CoA</name>
        <dbReference type="ChEBI" id="CHEBI:57288"/>
        <label>1</label>
    </ligand>
</feature>
<keyword evidence="2 4" id="KW-0677">Repeat</keyword>
<feature type="domain" description="N-acetyltransferase" evidence="5">
    <location>
        <begin position="163"/>
        <end position="309"/>
    </location>
</feature>
<dbReference type="Gene3D" id="3.40.630.30">
    <property type="match status" value="1"/>
</dbReference>
<protein>
    <recommendedName>
        <fullName evidence="4">Mycothiol acetyltransferase</fullName>
        <shortName evidence="4">MSH acetyltransferase</shortName>
        <ecNumber evidence="4">2.3.1.189</ecNumber>
    </recommendedName>
    <alternativeName>
        <fullName evidence="4">Mycothiol synthase</fullName>
    </alternativeName>
</protein>
<dbReference type="InterPro" id="IPR017813">
    <property type="entry name" value="Mycothiol_AcTrfase"/>
</dbReference>
<dbReference type="Pfam" id="PF00583">
    <property type="entry name" value="Acetyltransf_1"/>
    <property type="match status" value="1"/>
</dbReference>
<dbReference type="RefSeq" id="WP_094363465.1">
    <property type="nucleotide sequence ID" value="NZ_NMVQ01000009.1"/>
</dbReference>
<evidence type="ECO:0000259" key="5">
    <source>
        <dbReference type="PROSITE" id="PS51186"/>
    </source>
</evidence>
<comment type="function">
    <text evidence="4">Catalyzes the transfer of acetyl from acetyl-CoA to desacetylmycothiol (Cys-GlcN-Ins) to form mycothiol.</text>
</comment>
<accession>A0A255H535</accession>
<keyword evidence="7" id="KW-1185">Reference proteome</keyword>
<gene>
    <name evidence="4 6" type="primary">mshD</name>
    <name evidence="6" type="ORF">CGZ93_07195</name>
</gene>
<feature type="binding site" evidence="4">
    <location>
        <position position="189"/>
    </location>
    <ligand>
        <name>1D-myo-inositol 2-(L-cysteinylamino)-2-deoxy-alpha-D-glucopyranoside</name>
        <dbReference type="ChEBI" id="CHEBI:58887"/>
    </ligand>
</feature>
<comment type="catalytic activity">
    <reaction evidence="4">
        <text>1D-myo-inositol 2-(L-cysteinylamino)-2-deoxy-alpha-D-glucopyranoside + acetyl-CoA = mycothiol + CoA + H(+)</text>
        <dbReference type="Rhea" id="RHEA:26172"/>
        <dbReference type="ChEBI" id="CHEBI:15378"/>
        <dbReference type="ChEBI" id="CHEBI:16768"/>
        <dbReference type="ChEBI" id="CHEBI:57287"/>
        <dbReference type="ChEBI" id="CHEBI:57288"/>
        <dbReference type="ChEBI" id="CHEBI:58887"/>
        <dbReference type="EC" id="2.3.1.189"/>
    </reaction>
</comment>
<proteinExistence type="inferred from homology"/>
<evidence type="ECO:0000313" key="6">
    <source>
        <dbReference type="EMBL" id="OYO22820.1"/>
    </source>
</evidence>
<feature type="binding site" evidence="4">
    <location>
        <begin position="245"/>
        <end position="247"/>
    </location>
    <ligand>
        <name>acetyl-CoA</name>
        <dbReference type="ChEBI" id="CHEBI:57288"/>
        <label>2</label>
    </ligand>
</feature>
<name>A0A255H535_9ACTN</name>
<dbReference type="EC" id="2.3.1.189" evidence="4"/>
<feature type="binding site" evidence="4">
    <location>
        <position position="241"/>
    </location>
    <ligand>
        <name>1D-myo-inositol 2-(L-cysteinylamino)-2-deoxy-alpha-D-glucopyranoside</name>
        <dbReference type="ChEBI" id="CHEBI:58887"/>
    </ligand>
</feature>
<keyword evidence="3 4" id="KW-0012">Acyltransferase</keyword>
<dbReference type="EMBL" id="NMVQ01000009">
    <property type="protein sequence ID" value="OYO22820.1"/>
    <property type="molecule type" value="Genomic_DNA"/>
</dbReference>
<evidence type="ECO:0000256" key="1">
    <source>
        <dbReference type="ARBA" id="ARBA00022679"/>
    </source>
</evidence>
<comment type="similarity">
    <text evidence="4">Belongs to the acetyltransferase family. MshD subfamily.</text>
</comment>
<dbReference type="PIRSF" id="PIRSF021524">
    <property type="entry name" value="MSH_acetyltransferase"/>
    <property type="match status" value="1"/>
</dbReference>
<dbReference type="AlphaFoldDB" id="A0A255H535"/>